<dbReference type="Proteomes" id="UP000274082">
    <property type="component" value="Chromosome 18"/>
</dbReference>
<evidence type="ECO:0000256" key="1">
    <source>
        <dbReference type="SAM" id="MobiDB-lite"/>
    </source>
</evidence>
<feature type="region of interest" description="Disordered" evidence="1">
    <location>
        <begin position="90"/>
        <end position="118"/>
    </location>
</feature>
<organism evidence="3 4">
    <name type="scientific">Leishmania donovani</name>
    <dbReference type="NCBI Taxonomy" id="5661"/>
    <lineage>
        <taxon>Eukaryota</taxon>
        <taxon>Discoba</taxon>
        <taxon>Euglenozoa</taxon>
        <taxon>Kinetoplastea</taxon>
        <taxon>Metakinetoplastina</taxon>
        <taxon>Trypanosomatida</taxon>
        <taxon>Trypanosomatidae</taxon>
        <taxon>Leishmaniinae</taxon>
        <taxon>Leishmania</taxon>
    </lineage>
</organism>
<dbReference type="VEuPathDB" id="TriTrypDB:LDHU3_18.1020"/>
<feature type="region of interest" description="Disordered" evidence="1">
    <location>
        <begin position="1628"/>
        <end position="1693"/>
    </location>
</feature>
<feature type="compositionally biased region" description="Basic residues" evidence="1">
    <location>
        <begin position="1125"/>
        <end position="1136"/>
    </location>
</feature>
<feature type="domain" description="PDZ" evidence="2">
    <location>
        <begin position="1539"/>
        <end position="1576"/>
    </location>
</feature>
<feature type="region of interest" description="Disordered" evidence="1">
    <location>
        <begin position="1407"/>
        <end position="1452"/>
    </location>
</feature>
<dbReference type="InterPro" id="IPR001478">
    <property type="entry name" value="PDZ"/>
</dbReference>
<gene>
    <name evidence="3" type="ORF">LdCL_180012800</name>
</gene>
<feature type="compositionally biased region" description="Low complexity" evidence="1">
    <location>
        <begin position="1148"/>
        <end position="1162"/>
    </location>
</feature>
<feature type="compositionally biased region" description="Polar residues" evidence="1">
    <location>
        <begin position="1664"/>
        <end position="1675"/>
    </location>
</feature>
<feature type="region of interest" description="Disordered" evidence="1">
    <location>
        <begin position="1080"/>
        <end position="1173"/>
    </location>
</feature>
<dbReference type="VEuPathDB" id="TriTrypDB:LdBPK_180770.1"/>
<feature type="compositionally biased region" description="Polar residues" evidence="1">
    <location>
        <begin position="273"/>
        <end position="285"/>
    </location>
</feature>
<dbReference type="VEuPathDB" id="TriTrypDB:LdCL_180012800"/>
<feature type="region of interest" description="Disordered" evidence="1">
    <location>
        <begin position="1017"/>
        <end position="1039"/>
    </location>
</feature>
<evidence type="ECO:0000259" key="2">
    <source>
        <dbReference type="PROSITE" id="PS50106"/>
    </source>
</evidence>
<feature type="compositionally biased region" description="Basic and acidic residues" evidence="1">
    <location>
        <begin position="747"/>
        <end position="757"/>
    </location>
</feature>
<feature type="region of interest" description="Disordered" evidence="1">
    <location>
        <begin position="511"/>
        <end position="605"/>
    </location>
</feature>
<accession>A0A3S7WUW7</accession>
<dbReference type="PROSITE" id="PS50106">
    <property type="entry name" value="PDZ"/>
    <property type="match status" value="1"/>
</dbReference>
<protein>
    <recommendedName>
        <fullName evidence="2">PDZ domain-containing protein</fullName>
    </recommendedName>
</protein>
<feature type="compositionally biased region" description="Low complexity" evidence="1">
    <location>
        <begin position="1628"/>
        <end position="1642"/>
    </location>
</feature>
<feature type="region of interest" description="Disordered" evidence="1">
    <location>
        <begin position="234"/>
        <end position="292"/>
    </location>
</feature>
<feature type="region of interest" description="Disordered" evidence="1">
    <location>
        <begin position="1275"/>
        <end position="1317"/>
    </location>
</feature>
<feature type="compositionally biased region" description="Low complexity" evidence="1">
    <location>
        <begin position="1275"/>
        <end position="1292"/>
    </location>
</feature>
<sequence length="1742" mass="183062">MDNHSADVYSDAADVLKVLHDTLEMYVSSMQDIEDKERGCNTASASASSSSLTNSAAIDLAITRQHIQENVPRLLDACASVRSMLRRVAMLPRQSPRRSDSESLGTSDSLGSSTTAAERHEAVHGLITRKLGDVMENAHMIRGLVKVQQQQQHLLPSHLSRVSSLASPDDNDGPLLMKQLIRVTLYNLEDMERLLRAAYPDELPMGTMNWGGDEVEEADRPTLFSHSPRVHRTLTRSHGQRLGYNGGGTDHEGRRDSTGCAHSTSSGDGGGVNSSLETPRSSTHTAPYVRRSPSFDQANLLTSSWAAANQEDHDGDSEAAPTVRLTDTTPTSPTGAYPSASILARSQQADPLSSASSFVASAPKPSSPRVRFVIGEPPDSEDQDSSISECALAPTAIPKQSSPFGSNLLSNPVVQLSCADNGKHSCNISDSGNRAVLSSQSLLSVEGGSTVQSASLGHQRPSLTSAQHFSSSSAAAASLPLMEAEWMNAAPIMPTVFEVRQKTVPFLDRCRDRAPDDSVTASTRSTATTGGFLDSSALQLGDGAPPPSRNGNSSVGSRGGIGRALPPPVGLPPRSPRRHDPQQLATSLASSSGDQRLPPTPDPAWVDPNMRVRTYHMQRLPGELWGVIIEGHQAKMEAAFRADVVDLFKYGEASPALRGEDVHEVYFTVVGTDLYIRIGLEHLCSMAESEINTRLNLCSYPHMTGLYEEFFKAHQAKELDAVEDSMATPDSDTPRYSDTYSNGGDGTRGDGEEKSASDGRVGQRSLSLSSDLNAAEAAAVDSAAAARTPPLLIATYSRTMSVVGGSAATSCVFSTPNPRAAVGEDSGGLGETGREASASVAPCALVSVENSTHLREGATSVSASRHPHTVRIPGARWARLLLSPVPEKSDLKSAFVQDTGVALGVLPSEAREACQEVRFSFGSLVVDFMWDNGELYPGAEPLSAPEIDTALKNCLYPSVRAFYTNACAALHLDDDLAVVPAPKRASSTAESVVVHLILPDKSELDLASDTDSALALDMSGNAEKGKAASVPKSSREDDLSTARLPMASQLAQAEKAPSKFPSTAATVLCAADSAAAASRKVASSQQQRGAPLPSFNRTDSAMSNASGEAEPRVAVPQPTVGSHIHSSRGQKQRRVHSPAGTPRVGIPATGNANAANSRSSKATARRAIPKSSQEPATLNQFTLLHGVSVQVLRQWNPALAELDADAVIPATVTVYIPRLSLSPSRARGQVGPGVTSEAGRYRHPTDCALVDKTSDIPHRRTARLPTPVAHPNAKVTAAAAASRAVSMPASPSHAVASPKPPAQASEPEKAKSSTIITISKEDNTPAVATPSRPPPLSVEDVEKCRSFLTLPTLPSATVTSAAPAAELALPVSPFPMTTSHSASPVLETPAAAGAKVPPGAVNAAVAPAQPGAASTKPTAPFSSAEPALTARSTREVVPQAPQPDENTAAVATAGSRVPPAHTVYQLLKPQTAQVAEPRGIEALLVAHSVPRLHLDGVAFKAAAAADDVARGFAVGDDHVDHENHKEAVEGSAMLLEWDLGLRLDNLTVVQVRRGSVAARANVQPGDTLRTMNGQALLCRSDFEHAMAQQLQQHRKGSEECTLFVTAMTSRGIPTTYRLRLPALRRDGATAQPDQPLAAQQQVQPPPRRAGPLSARMSGAARGAPQQQRGLQPATQSSARVPVARAAPASARTPVSSLGAAARVSRVVPINTNAVLLCTMKPLDTIRTSSIDAGGAESLPGSA</sequence>
<feature type="compositionally biased region" description="Polar residues" evidence="1">
    <location>
        <begin position="325"/>
        <end position="334"/>
    </location>
</feature>
<evidence type="ECO:0000313" key="4">
    <source>
        <dbReference type="Proteomes" id="UP000274082"/>
    </source>
</evidence>
<proteinExistence type="predicted"/>
<evidence type="ECO:0000313" key="3">
    <source>
        <dbReference type="EMBL" id="AYU78005.1"/>
    </source>
</evidence>
<dbReference type="Pfam" id="PF23398">
    <property type="entry name" value="FAZ1_cons"/>
    <property type="match status" value="1"/>
</dbReference>
<feature type="region of interest" description="Disordered" evidence="1">
    <location>
        <begin position="723"/>
        <end position="767"/>
    </location>
</feature>
<feature type="compositionally biased region" description="Low complexity" evidence="1">
    <location>
        <begin position="1676"/>
        <end position="1693"/>
    </location>
</feature>
<name>A0A3S7WUW7_LEIDO</name>
<feature type="region of interest" description="Disordered" evidence="1">
    <location>
        <begin position="309"/>
        <end position="338"/>
    </location>
</feature>
<feature type="region of interest" description="Disordered" evidence="1">
    <location>
        <begin position="354"/>
        <end position="386"/>
    </location>
</feature>
<feature type="compositionally biased region" description="Polar residues" evidence="1">
    <location>
        <begin position="1095"/>
        <end position="1106"/>
    </location>
</feature>
<keyword evidence="4" id="KW-1185">Reference proteome</keyword>
<feature type="compositionally biased region" description="Low complexity" evidence="1">
    <location>
        <begin position="520"/>
        <end position="531"/>
    </location>
</feature>
<dbReference type="InterPro" id="IPR036034">
    <property type="entry name" value="PDZ_sf"/>
</dbReference>
<feature type="compositionally biased region" description="Pro residues" evidence="1">
    <location>
        <begin position="565"/>
        <end position="574"/>
    </location>
</feature>
<dbReference type="EMBL" id="CP029517">
    <property type="protein sequence ID" value="AYU78005.1"/>
    <property type="molecule type" value="Genomic_DNA"/>
</dbReference>
<dbReference type="OrthoDB" id="266961at2759"/>
<dbReference type="SUPFAM" id="SSF50156">
    <property type="entry name" value="PDZ domain-like"/>
    <property type="match status" value="1"/>
</dbReference>
<feature type="compositionally biased region" description="Polar residues" evidence="1">
    <location>
        <begin position="583"/>
        <end position="594"/>
    </location>
</feature>
<feature type="compositionally biased region" description="Polar residues" evidence="1">
    <location>
        <begin position="728"/>
        <end position="742"/>
    </location>
</feature>
<dbReference type="InterPro" id="IPR056614">
    <property type="entry name" value="FAZ1_cons"/>
</dbReference>
<reference evidence="3 4" key="1">
    <citation type="journal article" date="2018" name="Sci. Rep.">
        <title>A complete Leishmania donovani reference genome identifies novel genetic variations associated with virulence.</title>
        <authorList>
            <person name="Lypaczewski P."/>
            <person name="Hoshizaki J."/>
            <person name="Zhang W.-W."/>
            <person name="McCall L.-I."/>
            <person name="Torcivia-Rodriguez J."/>
            <person name="Simonyan V."/>
            <person name="Kaur A."/>
            <person name="Dewar K."/>
            <person name="Matlashewski G."/>
        </authorList>
    </citation>
    <scope>NUCLEOTIDE SEQUENCE [LARGE SCALE GENOMIC DNA]</scope>
    <source>
        <strain evidence="3 4">LdCL</strain>
    </source>
</reference>
<feature type="compositionally biased region" description="Low complexity" evidence="1">
    <location>
        <begin position="102"/>
        <end position="114"/>
    </location>
</feature>